<dbReference type="Pfam" id="PF18701">
    <property type="entry name" value="DUF5641"/>
    <property type="match status" value="1"/>
</dbReference>
<evidence type="ECO:0000313" key="3">
    <source>
        <dbReference type="RefSeq" id="XP_026093247.1"/>
    </source>
</evidence>
<protein>
    <submittedName>
        <fullName evidence="3">Uncharacterized protein LOC113065926</fullName>
    </submittedName>
</protein>
<dbReference type="SUPFAM" id="SSF53098">
    <property type="entry name" value="Ribonuclease H-like"/>
    <property type="match status" value="1"/>
</dbReference>
<dbReference type="RefSeq" id="XP_026093247.1">
    <property type="nucleotide sequence ID" value="XM_026237462.1"/>
</dbReference>
<dbReference type="GO" id="GO:0003676">
    <property type="term" value="F:nucleic acid binding"/>
    <property type="evidence" value="ECO:0007669"/>
    <property type="project" value="InterPro"/>
</dbReference>
<dbReference type="PANTHER" id="PTHR47331">
    <property type="entry name" value="PHD-TYPE DOMAIN-CONTAINING PROTEIN"/>
    <property type="match status" value="1"/>
</dbReference>
<keyword evidence="2" id="KW-1185">Reference proteome</keyword>
<reference evidence="3" key="1">
    <citation type="submission" date="2025-08" db="UniProtKB">
        <authorList>
            <consortium name="RefSeq"/>
        </authorList>
    </citation>
    <scope>IDENTIFICATION</scope>
    <source>
        <strain evidence="3">Wakin</strain>
        <tissue evidence="3">Muscle</tissue>
    </source>
</reference>
<dbReference type="Gene3D" id="3.30.420.10">
    <property type="entry name" value="Ribonuclease H-like superfamily/Ribonuclease H"/>
    <property type="match status" value="1"/>
</dbReference>
<dbReference type="GeneID" id="113065926"/>
<dbReference type="InterPro" id="IPR036397">
    <property type="entry name" value="RNaseH_sf"/>
</dbReference>
<dbReference type="InterPro" id="IPR040676">
    <property type="entry name" value="DUF5641"/>
</dbReference>
<accession>A0A6P6MAB0</accession>
<proteinExistence type="predicted"/>
<dbReference type="OrthoDB" id="8046937at2759"/>
<feature type="domain" description="DUF5641" evidence="1">
    <location>
        <begin position="113"/>
        <end position="196"/>
    </location>
</feature>
<dbReference type="InterPro" id="IPR012337">
    <property type="entry name" value="RNaseH-like_sf"/>
</dbReference>
<dbReference type="PANTHER" id="PTHR47331:SF5">
    <property type="entry name" value="RIBONUCLEASE H"/>
    <property type="match status" value="1"/>
</dbReference>
<gene>
    <name evidence="3" type="primary">LOC113065926</name>
</gene>
<sequence>MDQEELKDLGCEFVMNSPASSHMGGVWERQIRTIRSVLASILQQSSRQLDSSSLRTFLYEAMAVVNSRPLTTDHLNDSTSPEPLTPNHILTMKSTIILPPPGKFVKEDLYLRKRWRRVQLLTNNFWVRWRKEYLLNLQHRQKWTKNRRNAKVGEIVLLQDAATPRNQWKLARVIEVYPGSDERVRRLKLLISDSSLDGRGKRTSKPVYLERPIQKTVTLVEAD</sequence>
<organism evidence="2 3">
    <name type="scientific">Carassius auratus</name>
    <name type="common">Goldfish</name>
    <dbReference type="NCBI Taxonomy" id="7957"/>
    <lineage>
        <taxon>Eukaryota</taxon>
        <taxon>Metazoa</taxon>
        <taxon>Chordata</taxon>
        <taxon>Craniata</taxon>
        <taxon>Vertebrata</taxon>
        <taxon>Euteleostomi</taxon>
        <taxon>Actinopterygii</taxon>
        <taxon>Neopterygii</taxon>
        <taxon>Teleostei</taxon>
        <taxon>Ostariophysi</taxon>
        <taxon>Cypriniformes</taxon>
        <taxon>Cyprinidae</taxon>
        <taxon>Cyprininae</taxon>
        <taxon>Carassius</taxon>
    </lineage>
</organism>
<dbReference type="AlphaFoldDB" id="A0A6P6MAB0"/>
<name>A0A6P6MAB0_CARAU</name>
<evidence type="ECO:0000313" key="2">
    <source>
        <dbReference type="Proteomes" id="UP000515129"/>
    </source>
</evidence>
<dbReference type="Proteomes" id="UP000515129">
    <property type="component" value="Chromosome 49"/>
</dbReference>
<dbReference type="KEGG" id="caua:113065926"/>
<evidence type="ECO:0000259" key="1">
    <source>
        <dbReference type="Pfam" id="PF18701"/>
    </source>
</evidence>